<evidence type="ECO:0000256" key="3">
    <source>
        <dbReference type="ARBA" id="ARBA00022840"/>
    </source>
</evidence>
<keyword evidence="1 4" id="KW-0436">Ligase</keyword>
<evidence type="ECO:0000256" key="4">
    <source>
        <dbReference type="HAMAP-Rule" id="MF_01609"/>
    </source>
</evidence>
<evidence type="ECO:0000313" key="6">
    <source>
        <dbReference type="Proteomes" id="UP000266389"/>
    </source>
</evidence>
<dbReference type="EC" id="6.3.2.2" evidence="4"/>
<dbReference type="EMBL" id="PHFL01000071">
    <property type="protein sequence ID" value="RFM23023.1"/>
    <property type="molecule type" value="Genomic_DNA"/>
</dbReference>
<proteinExistence type="inferred from homology"/>
<evidence type="ECO:0000256" key="2">
    <source>
        <dbReference type="ARBA" id="ARBA00022741"/>
    </source>
</evidence>
<keyword evidence="2 4" id="KW-0547">Nucleotide-binding</keyword>
<dbReference type="SUPFAM" id="SSF55931">
    <property type="entry name" value="Glutamine synthetase/guanido kinase"/>
    <property type="match status" value="1"/>
</dbReference>
<dbReference type="PANTHER" id="PTHR36510:SF1">
    <property type="entry name" value="GLUTAMATE--CYSTEINE LIGASE 2-RELATED"/>
    <property type="match status" value="1"/>
</dbReference>
<accession>A0A395LWJ0</accession>
<dbReference type="InterPro" id="IPR050141">
    <property type="entry name" value="GCL_type2/YbdK_subfam"/>
</dbReference>
<name>A0A395LWJ0_9BACT</name>
<dbReference type="GO" id="GO:0004357">
    <property type="term" value="F:glutamate-cysteine ligase activity"/>
    <property type="evidence" value="ECO:0007669"/>
    <property type="project" value="UniProtKB-EC"/>
</dbReference>
<gene>
    <name evidence="5" type="ORF">D0433_13365</name>
</gene>
<dbReference type="Pfam" id="PF04107">
    <property type="entry name" value="GCS2"/>
    <property type="match status" value="1"/>
</dbReference>
<dbReference type="NCBIfam" id="TIGR02050">
    <property type="entry name" value="gshA_cyan_rel"/>
    <property type="match status" value="1"/>
</dbReference>
<comment type="function">
    <text evidence="4">ATP-dependent carboxylate-amine ligase which exhibits weak glutamate--cysteine ligase activity.</text>
</comment>
<evidence type="ECO:0000256" key="1">
    <source>
        <dbReference type="ARBA" id="ARBA00022598"/>
    </source>
</evidence>
<dbReference type="HAMAP" id="MF_01609">
    <property type="entry name" value="Glu_cys_ligase_2"/>
    <property type="match status" value="1"/>
</dbReference>
<comment type="catalytic activity">
    <reaction evidence="4">
        <text>L-cysteine + L-glutamate + ATP = gamma-L-glutamyl-L-cysteine + ADP + phosphate + H(+)</text>
        <dbReference type="Rhea" id="RHEA:13285"/>
        <dbReference type="ChEBI" id="CHEBI:15378"/>
        <dbReference type="ChEBI" id="CHEBI:29985"/>
        <dbReference type="ChEBI" id="CHEBI:30616"/>
        <dbReference type="ChEBI" id="CHEBI:35235"/>
        <dbReference type="ChEBI" id="CHEBI:43474"/>
        <dbReference type="ChEBI" id="CHEBI:58173"/>
        <dbReference type="ChEBI" id="CHEBI:456216"/>
        <dbReference type="EC" id="6.3.2.2"/>
    </reaction>
</comment>
<comment type="similarity">
    <text evidence="4">Belongs to the glutamate--cysteine ligase type 2 family. YbdK subfamily.</text>
</comment>
<dbReference type="NCBIfam" id="NF010039">
    <property type="entry name" value="PRK13515.1"/>
    <property type="match status" value="1"/>
</dbReference>
<dbReference type="InterPro" id="IPR011793">
    <property type="entry name" value="YbdK"/>
</dbReference>
<organism evidence="5 6">
    <name type="scientific">Candidatus Thermochlorobacter aerophilus</name>
    <dbReference type="NCBI Taxonomy" id="1868324"/>
    <lineage>
        <taxon>Bacteria</taxon>
        <taxon>Pseudomonadati</taxon>
        <taxon>Chlorobiota</taxon>
        <taxon>Chlorobiia</taxon>
        <taxon>Chlorobiales</taxon>
        <taxon>Candidatus Thermochlorobacteriaceae</taxon>
        <taxon>Candidatus Thermochlorobacter</taxon>
    </lineage>
</organism>
<dbReference type="InterPro" id="IPR006336">
    <property type="entry name" value="GCS2"/>
</dbReference>
<dbReference type="InterPro" id="IPR014746">
    <property type="entry name" value="Gln_synth/guanido_kin_cat_dom"/>
</dbReference>
<protein>
    <recommendedName>
        <fullName evidence="4">Putative glutamate--cysteine ligase 2</fullName>
        <ecNumber evidence="4">6.3.2.2</ecNumber>
    </recommendedName>
    <alternativeName>
        <fullName evidence="4">Gamma-glutamylcysteine synthetase 2</fullName>
        <shortName evidence="4">GCS 2</shortName>
        <shortName evidence="4">Gamma-GCS 2</shortName>
    </alternativeName>
</protein>
<reference evidence="5 6" key="1">
    <citation type="journal article" date="2011" name="ISME J.">
        <title>Community ecology of hot spring cyanobacterial mats: predominant populations and their functional potential.</title>
        <authorList>
            <person name="Klatt C.G."/>
            <person name="Wood J.M."/>
            <person name="Rusch D.B."/>
            <person name="Bateson M.M."/>
            <person name="Hamamura N."/>
            <person name="Heidelberg J.F."/>
            <person name="Grossman A.R."/>
            <person name="Bhaya D."/>
            <person name="Cohan F.M."/>
            <person name="Kuhl M."/>
            <person name="Bryant D.A."/>
            <person name="Ward D.M."/>
        </authorList>
    </citation>
    <scope>NUCLEOTIDE SEQUENCE [LARGE SCALE GENOMIC DNA]</scope>
    <source>
        <strain evidence="5">OS</strain>
    </source>
</reference>
<comment type="caution">
    <text evidence="5">The sequence shown here is derived from an EMBL/GenBank/DDBJ whole genome shotgun (WGS) entry which is preliminary data.</text>
</comment>
<evidence type="ECO:0000313" key="5">
    <source>
        <dbReference type="EMBL" id="RFM23023.1"/>
    </source>
</evidence>
<dbReference type="Gene3D" id="3.30.590.20">
    <property type="match status" value="1"/>
</dbReference>
<dbReference type="AlphaFoldDB" id="A0A395LWJ0"/>
<dbReference type="PANTHER" id="PTHR36510">
    <property type="entry name" value="GLUTAMATE--CYSTEINE LIGASE 2-RELATED"/>
    <property type="match status" value="1"/>
</dbReference>
<dbReference type="GO" id="GO:0042398">
    <property type="term" value="P:modified amino acid biosynthetic process"/>
    <property type="evidence" value="ECO:0007669"/>
    <property type="project" value="InterPro"/>
</dbReference>
<dbReference type="Proteomes" id="UP000266389">
    <property type="component" value="Unassembled WGS sequence"/>
</dbReference>
<dbReference type="GO" id="GO:0005524">
    <property type="term" value="F:ATP binding"/>
    <property type="evidence" value="ECO:0007669"/>
    <property type="project" value="UniProtKB-KW"/>
</dbReference>
<keyword evidence="3 4" id="KW-0067">ATP-binding</keyword>
<sequence>MEKEKFTIGIEEEYQIVDPHTRELRSHIQQILEDGKRILKEHIKPEMHQSVVEVGTGICANIEEARRDLVALRTELAKLAISKGLRIVAASTHPFSDWKYQEITQHERYRGLVNDFQDVARANLVFGLHVHVGIKDREAQIQVMNQIRYMLPHILALTTSSPFWLGRPTGLFSWRTQVFKSFPRTGIPDIFDSYTEFDDYVKLLVQTGCIDNGKKIWWDVRPHPFFETIEIRICDIPTRVDESIAVAALIQATVKTLYDLYKRNMQFRHYSRALIEENKFLAARYGLTGQLIDFSKKQKIPTVDLILEFLRFVDNAVEELGSRKEINTIYKILEHGTSARKQLQVYETSGGDIKAVVDFLIKETLHGLPIEMPSVASTAH</sequence>